<dbReference type="GO" id="GO:0004190">
    <property type="term" value="F:aspartic-type endopeptidase activity"/>
    <property type="evidence" value="ECO:0007669"/>
    <property type="project" value="InterPro"/>
</dbReference>
<dbReference type="PANTHER" id="PTHR47966">
    <property type="entry name" value="BETA-SITE APP-CLEAVING ENZYME, ISOFORM A-RELATED"/>
    <property type="match status" value="1"/>
</dbReference>
<dbReference type="GO" id="GO:0005764">
    <property type="term" value="C:lysosome"/>
    <property type="evidence" value="ECO:0007669"/>
    <property type="project" value="TreeGrafter"/>
</dbReference>
<evidence type="ECO:0000313" key="4">
    <source>
        <dbReference type="EMBL" id="VDO48341.1"/>
    </source>
</evidence>
<dbReference type="Gene3D" id="2.40.70.10">
    <property type="entry name" value="Acid Proteases"/>
    <property type="match status" value="1"/>
</dbReference>
<protein>
    <submittedName>
        <fullName evidence="6">Peptidase A1 domain-containing protein</fullName>
    </submittedName>
</protein>
<evidence type="ECO:0000313" key="5">
    <source>
        <dbReference type="Proteomes" id="UP000268014"/>
    </source>
</evidence>
<gene>
    <name evidence="4" type="ORF">HPLM_LOCUS13255</name>
</gene>
<feature type="domain" description="Peptidase A1" evidence="3">
    <location>
        <begin position="74"/>
        <end position="203"/>
    </location>
</feature>
<dbReference type="PANTHER" id="PTHR47966:SF40">
    <property type="entry name" value="ASPARTIC PROTEASE 3"/>
    <property type="match status" value="1"/>
</dbReference>
<dbReference type="InterPro" id="IPR021109">
    <property type="entry name" value="Peptidase_aspartic_dom_sf"/>
</dbReference>
<dbReference type="PROSITE" id="PS51767">
    <property type="entry name" value="PEPTIDASE_A1"/>
    <property type="match status" value="1"/>
</dbReference>
<dbReference type="GO" id="GO:0006508">
    <property type="term" value="P:proteolysis"/>
    <property type="evidence" value="ECO:0007669"/>
    <property type="project" value="InterPro"/>
</dbReference>
<keyword evidence="2" id="KW-0732">Signal</keyword>
<comment type="similarity">
    <text evidence="1">Belongs to the peptidase A1 family.</text>
</comment>
<dbReference type="WBParaSite" id="HPLM_0001326301-mRNA-1">
    <property type="protein sequence ID" value="HPLM_0001326301-mRNA-1"/>
    <property type="gene ID" value="HPLM_0001326301"/>
</dbReference>
<dbReference type="InterPro" id="IPR033121">
    <property type="entry name" value="PEPTIDASE_A1"/>
</dbReference>
<dbReference type="SUPFAM" id="SSF50630">
    <property type="entry name" value="Acid proteases"/>
    <property type="match status" value="1"/>
</dbReference>
<feature type="signal peptide" evidence="2">
    <location>
        <begin position="1"/>
        <end position="20"/>
    </location>
</feature>
<dbReference type="EMBL" id="UZAF01018138">
    <property type="protein sequence ID" value="VDO48341.1"/>
    <property type="molecule type" value="Genomic_DNA"/>
</dbReference>
<dbReference type="CDD" id="cd05471">
    <property type="entry name" value="pepsin_like"/>
    <property type="match status" value="1"/>
</dbReference>
<organism evidence="6">
    <name type="scientific">Haemonchus placei</name>
    <name type="common">Barber's pole worm</name>
    <dbReference type="NCBI Taxonomy" id="6290"/>
    <lineage>
        <taxon>Eukaryota</taxon>
        <taxon>Metazoa</taxon>
        <taxon>Ecdysozoa</taxon>
        <taxon>Nematoda</taxon>
        <taxon>Chromadorea</taxon>
        <taxon>Rhabditida</taxon>
        <taxon>Rhabditina</taxon>
        <taxon>Rhabditomorpha</taxon>
        <taxon>Strongyloidea</taxon>
        <taxon>Trichostrongylidae</taxon>
        <taxon>Haemonchus</taxon>
    </lineage>
</organism>
<dbReference type="STRING" id="6290.A0A0N4WPG3"/>
<dbReference type="OrthoDB" id="771136at2759"/>
<dbReference type="InterPro" id="IPR034164">
    <property type="entry name" value="Pepsin-like_dom"/>
</dbReference>
<sequence length="203" mass="22698">MKERILLTLLATSLTITALSRVPLLKWTNTETPIDGKALAEFLKRKYIRSNVLASDSATGFNEMLLYLSSSIAYYGNIYIGTPPQQFLVKFDTRSANLWVPCLGCLAFSLISEMTYDCSKDGHQFDCRLSTTCNATTNLFDVEYGSDNSENDYRGNIDPDTVCFGCGCGSYCTNRSQGFGCVLYETLETIEDSRITYLNRVAY</sequence>
<evidence type="ECO:0000259" key="3">
    <source>
        <dbReference type="PROSITE" id="PS51767"/>
    </source>
</evidence>
<evidence type="ECO:0000256" key="2">
    <source>
        <dbReference type="SAM" id="SignalP"/>
    </source>
</evidence>
<evidence type="ECO:0000313" key="6">
    <source>
        <dbReference type="WBParaSite" id="HPLM_0001326301-mRNA-1"/>
    </source>
</evidence>
<dbReference type="AlphaFoldDB" id="A0A0N4WPG3"/>
<dbReference type="Pfam" id="PF00026">
    <property type="entry name" value="Asp"/>
    <property type="match status" value="1"/>
</dbReference>
<reference evidence="4 5" key="2">
    <citation type="submission" date="2018-11" db="EMBL/GenBank/DDBJ databases">
        <authorList>
            <consortium name="Pathogen Informatics"/>
        </authorList>
    </citation>
    <scope>NUCLEOTIDE SEQUENCE [LARGE SCALE GENOMIC DNA]</scope>
    <source>
        <strain evidence="4 5">MHpl1</strain>
    </source>
</reference>
<feature type="chain" id="PRO_5043123885" evidence="2">
    <location>
        <begin position="21"/>
        <end position="203"/>
    </location>
</feature>
<accession>A0A0N4WPG3</accession>
<reference evidence="6" key="1">
    <citation type="submission" date="2017-02" db="UniProtKB">
        <authorList>
            <consortium name="WormBaseParasite"/>
        </authorList>
    </citation>
    <scope>IDENTIFICATION</scope>
</reference>
<proteinExistence type="inferred from homology"/>
<dbReference type="Proteomes" id="UP000268014">
    <property type="component" value="Unassembled WGS sequence"/>
</dbReference>
<keyword evidence="5" id="KW-1185">Reference proteome</keyword>
<evidence type="ECO:0000256" key="1">
    <source>
        <dbReference type="ARBA" id="ARBA00007447"/>
    </source>
</evidence>
<name>A0A0N4WPG3_HAEPC</name>
<dbReference type="InterPro" id="IPR001461">
    <property type="entry name" value="Aspartic_peptidase_A1"/>
</dbReference>